<dbReference type="OrthoDB" id="7699940at2759"/>
<feature type="compositionally biased region" description="Basic and acidic residues" evidence="1">
    <location>
        <begin position="315"/>
        <end position="324"/>
    </location>
</feature>
<protein>
    <submittedName>
        <fullName evidence="2">Uncharacterized protein</fullName>
    </submittedName>
</protein>
<dbReference type="Proteomes" id="UP000036403">
    <property type="component" value="Unassembled WGS sequence"/>
</dbReference>
<dbReference type="PANTHER" id="PTHR46704:SF1">
    <property type="entry name" value="TELOMERE LENGTH REGULATION PROTEIN TEL2 HOMOLOG"/>
    <property type="match status" value="1"/>
</dbReference>
<comment type="caution">
    <text evidence="2">The sequence shown here is derived from an EMBL/GenBank/DDBJ whole genome shotgun (WGS) entry which is preliminary data.</text>
</comment>
<feature type="compositionally biased region" description="Acidic residues" evidence="1">
    <location>
        <begin position="282"/>
        <end position="302"/>
    </location>
</feature>
<keyword evidence="3" id="KW-1185">Reference proteome</keyword>
<feature type="region of interest" description="Disordered" evidence="1">
    <location>
        <begin position="277"/>
        <end position="336"/>
    </location>
</feature>
<proteinExistence type="predicted"/>
<dbReference type="EMBL" id="LBMM01009724">
    <property type="protein sequence ID" value="KMQ87920.1"/>
    <property type="molecule type" value="Genomic_DNA"/>
</dbReference>
<name>A0A0J7N5E9_LASNI</name>
<evidence type="ECO:0000313" key="3">
    <source>
        <dbReference type="Proteomes" id="UP000036403"/>
    </source>
</evidence>
<accession>A0A0J7N5E9</accession>
<dbReference type="PANTHER" id="PTHR46704">
    <property type="entry name" value="CXC DOMAIN-CONTAINING PROTEIN-RELATED"/>
    <property type="match status" value="1"/>
</dbReference>
<sequence>MLSEKLEAANVIVKQAQDDADVLIIETALEQSSRNTTFVGEDADLLVLLLARTPSDRETFFLQPGKGKVETKIYSSLSFGQYKKSKSHLLFLHAITGYDTTSALFNKSKTKALKLLEKREDLQVSAEVFKQQDCSPELIFLNGLRFLLAIYNAPVNKDSIDAHRNLCFAKSTRNNKPVKLASLPPTASAAQQYLYRVYYQVQKWLGNELNPEDWGWIMKNNFLQPKTTSLPPVPDTLLNIIFCKSSKGCGPMCGCRKLGLYCSAVCGNCHGQSCLNTTPTEDSSDISEEETNIEGNKEDDDNNPMHFLSESLHFQPEKRADIHNGRRSRRTRTRRQ</sequence>
<evidence type="ECO:0000256" key="1">
    <source>
        <dbReference type="SAM" id="MobiDB-lite"/>
    </source>
</evidence>
<dbReference type="PaxDb" id="67767-A0A0J7N5E9"/>
<dbReference type="AlphaFoldDB" id="A0A0J7N5E9"/>
<gene>
    <name evidence="2" type="ORF">RF55_12673</name>
</gene>
<evidence type="ECO:0000313" key="2">
    <source>
        <dbReference type="EMBL" id="KMQ87920.1"/>
    </source>
</evidence>
<feature type="compositionally biased region" description="Basic residues" evidence="1">
    <location>
        <begin position="325"/>
        <end position="336"/>
    </location>
</feature>
<organism evidence="2 3">
    <name type="scientific">Lasius niger</name>
    <name type="common">Black garden ant</name>
    <dbReference type="NCBI Taxonomy" id="67767"/>
    <lineage>
        <taxon>Eukaryota</taxon>
        <taxon>Metazoa</taxon>
        <taxon>Ecdysozoa</taxon>
        <taxon>Arthropoda</taxon>
        <taxon>Hexapoda</taxon>
        <taxon>Insecta</taxon>
        <taxon>Pterygota</taxon>
        <taxon>Neoptera</taxon>
        <taxon>Endopterygota</taxon>
        <taxon>Hymenoptera</taxon>
        <taxon>Apocrita</taxon>
        <taxon>Aculeata</taxon>
        <taxon>Formicoidea</taxon>
        <taxon>Formicidae</taxon>
        <taxon>Formicinae</taxon>
        <taxon>Lasius</taxon>
        <taxon>Lasius</taxon>
    </lineage>
</organism>
<reference evidence="2 3" key="1">
    <citation type="submission" date="2015-04" db="EMBL/GenBank/DDBJ databases">
        <title>Lasius niger genome sequencing.</title>
        <authorList>
            <person name="Konorov E.A."/>
            <person name="Nikitin M.A."/>
            <person name="Kirill M.V."/>
            <person name="Chang P."/>
        </authorList>
    </citation>
    <scope>NUCLEOTIDE SEQUENCE [LARGE SCALE GENOMIC DNA]</scope>
    <source>
        <tissue evidence="2">Whole</tissue>
    </source>
</reference>